<dbReference type="GO" id="GO:0003723">
    <property type="term" value="F:RNA binding"/>
    <property type="evidence" value="ECO:0007669"/>
    <property type="project" value="UniProtKB-KW"/>
</dbReference>
<feature type="domain" description="Endonuclease/exonuclease/phosphatase" evidence="23">
    <location>
        <begin position="355"/>
        <end position="673"/>
    </location>
</feature>
<keyword evidence="9" id="KW-0540">Nuclease</keyword>
<feature type="compositionally biased region" description="Low complexity" evidence="22">
    <location>
        <begin position="40"/>
        <end position="52"/>
    </location>
</feature>
<evidence type="ECO:0000256" key="13">
    <source>
        <dbReference type="ARBA" id="ARBA00022842"/>
    </source>
</evidence>
<evidence type="ECO:0000256" key="4">
    <source>
        <dbReference type="ARBA" id="ARBA00004496"/>
    </source>
</evidence>
<evidence type="ECO:0000256" key="22">
    <source>
        <dbReference type="SAM" id="MobiDB-lite"/>
    </source>
</evidence>
<evidence type="ECO:0000256" key="3">
    <source>
        <dbReference type="ARBA" id="ARBA00004123"/>
    </source>
</evidence>
<keyword evidence="16" id="KW-0804">Transcription</keyword>
<evidence type="ECO:0000256" key="15">
    <source>
        <dbReference type="ARBA" id="ARBA00023015"/>
    </source>
</evidence>
<dbReference type="EC" id="3.1.13.4" evidence="6"/>
<evidence type="ECO:0000256" key="14">
    <source>
        <dbReference type="ARBA" id="ARBA00022884"/>
    </source>
</evidence>
<protein>
    <recommendedName>
        <fullName evidence="18">CCR4-Not complex 3'-5'-exoribonuclease subunit Ccr4</fullName>
        <ecNumber evidence="6">3.1.13.4</ecNumber>
    </recommendedName>
    <alternativeName>
        <fullName evidence="19">Carbon catabolite repressor protein 4</fullName>
    </alternativeName>
    <alternativeName>
        <fullName evidence="20">Cytoplasmic deadenylase</fullName>
    </alternativeName>
    <alternativeName>
        <fullName evidence="21">Glucose-repressible alcohol dehydrogenase transcriptional effector</fullName>
    </alternativeName>
</protein>
<reference evidence="24 25" key="1">
    <citation type="journal article" date="2019" name="Sci. Rep.">
        <title>Comparative genomics of chytrid fungi reveal insights into the obligate biotrophic and pathogenic lifestyle of Synchytrium endobioticum.</title>
        <authorList>
            <person name="van de Vossenberg B.T.L.H."/>
            <person name="Warris S."/>
            <person name="Nguyen H.D.T."/>
            <person name="van Gent-Pelzer M.P.E."/>
            <person name="Joly D.L."/>
            <person name="van de Geest H.C."/>
            <person name="Bonants P.J.M."/>
            <person name="Smith D.S."/>
            <person name="Levesque C.A."/>
            <person name="van der Lee T.A.J."/>
        </authorList>
    </citation>
    <scope>NUCLEOTIDE SEQUENCE [LARGE SCALE GENOMIC DNA]</scope>
    <source>
        <strain evidence="24 25">JEL517</strain>
    </source>
</reference>
<dbReference type="GO" id="GO:0046872">
    <property type="term" value="F:metal ion binding"/>
    <property type="evidence" value="ECO:0007669"/>
    <property type="project" value="UniProtKB-KW"/>
</dbReference>
<gene>
    <name evidence="24" type="ORF">SmJEL517_g05704</name>
</gene>
<dbReference type="InterPro" id="IPR050410">
    <property type="entry name" value="CCR4/nocturin_mRNA_transcr"/>
</dbReference>
<keyword evidence="12" id="KW-0378">Hydrolase</keyword>
<evidence type="ECO:0000256" key="17">
    <source>
        <dbReference type="ARBA" id="ARBA00023242"/>
    </source>
</evidence>
<dbReference type="GO" id="GO:0005737">
    <property type="term" value="C:cytoplasm"/>
    <property type="evidence" value="ECO:0007669"/>
    <property type="project" value="UniProtKB-SubCell"/>
</dbReference>
<evidence type="ECO:0000256" key="9">
    <source>
        <dbReference type="ARBA" id="ARBA00022722"/>
    </source>
</evidence>
<feature type="region of interest" description="Disordered" evidence="22">
    <location>
        <begin position="1"/>
        <end position="80"/>
    </location>
</feature>
<keyword evidence="13" id="KW-0460">Magnesium</keyword>
<accession>A0A507BYG0</accession>
<evidence type="ECO:0000259" key="23">
    <source>
        <dbReference type="Pfam" id="PF03372"/>
    </source>
</evidence>
<dbReference type="GeneID" id="42006927"/>
<dbReference type="GO" id="GO:0005634">
    <property type="term" value="C:nucleus"/>
    <property type="evidence" value="ECO:0007669"/>
    <property type="project" value="UniProtKB-SubCell"/>
</dbReference>
<sequence>MTNLGMKDDQNYYGFSNNINLPNSPNPPSAYSQHGMYSNQQPQQQAAAAAAQSRFTASFVASSQQPHTTPSKAYLGVSSLPPTGMSGGMLVANSSHMQQQQQNSNSNSNGINGGPYQQKQMEGAQVSRNSSGPHQRARTAAAAARISGTGPVPSHLREGGTPEPSNNASNSNASLTNGTNKDGSSNSLAVEKASQWTILDMGGMAIKSLSKHLFSYTFLTVLYLNHNALLEIPPEICRLVHLVTLDVSGNKLSGVPSELGLCTYLKELLLFDNEIHTLPPELGFLYQLETLGLEGNPMGDPIVSIMHKDGTVGVIQYLRDSCPVPPAPPEREWIYLEEDTPAGVAQADTFTLLCYNTLCDKYATSASYGYTPSWALNWEYRKEILLQEILTYNADVVCLQEVEMSQYEEYFRDQLQQHGDYESVFWPKSRARTMSEYERRGVDGCATFYKASKFSLVEKHLIEFQQIAMQRPEFRKTDDILNRVMIKDNIAVITLLELKETGSRVLVTNAHLHWDPTYKDVKLVQTAMLMDELQRVVNIYASLPSRHPTHQYIANSPARMPIIVAGDFNSLPNSGVYEFLSSAHVSQGHVDFGTYVYGPYTSEGLTHRMSLKSAYSHVGELDFTNYTPTFKGVIDYIWYSTNSLVVTGLLSNVDRDYVARNVGFPNWHHPSDHVPLVVAVGIQNSSAGGAAGGGGNGAAVAPVVRAVRFPTK</sequence>
<evidence type="ECO:0000256" key="16">
    <source>
        <dbReference type="ARBA" id="ARBA00023163"/>
    </source>
</evidence>
<feature type="region of interest" description="Disordered" evidence="22">
    <location>
        <begin position="95"/>
        <end position="186"/>
    </location>
</feature>
<feature type="compositionally biased region" description="Polar residues" evidence="22">
    <location>
        <begin position="30"/>
        <end position="39"/>
    </location>
</feature>
<dbReference type="EMBL" id="QEAO01000055">
    <property type="protein sequence ID" value="TPX30834.1"/>
    <property type="molecule type" value="Genomic_DNA"/>
</dbReference>
<dbReference type="Proteomes" id="UP000319731">
    <property type="component" value="Unassembled WGS sequence"/>
</dbReference>
<keyword evidence="14" id="KW-0694">RNA-binding</keyword>
<evidence type="ECO:0000256" key="18">
    <source>
        <dbReference type="ARBA" id="ARBA00023475"/>
    </source>
</evidence>
<comment type="similarity">
    <text evidence="5">Belongs to the CCR4/nocturin family.</text>
</comment>
<dbReference type="PANTHER" id="PTHR12121">
    <property type="entry name" value="CARBON CATABOLITE REPRESSOR PROTEIN 4"/>
    <property type="match status" value="1"/>
</dbReference>
<comment type="catalytic activity">
    <reaction evidence="1">
        <text>Exonucleolytic cleavage of poly(A) to 5'-AMP.</text>
        <dbReference type="EC" id="3.1.13.4"/>
    </reaction>
</comment>
<dbReference type="AlphaFoldDB" id="A0A507BYG0"/>
<dbReference type="GO" id="GO:0004535">
    <property type="term" value="F:poly(A)-specific ribonuclease activity"/>
    <property type="evidence" value="ECO:0007669"/>
    <property type="project" value="UniProtKB-EC"/>
</dbReference>
<evidence type="ECO:0000256" key="5">
    <source>
        <dbReference type="ARBA" id="ARBA00010774"/>
    </source>
</evidence>
<evidence type="ECO:0000256" key="10">
    <source>
        <dbReference type="ARBA" id="ARBA00022723"/>
    </source>
</evidence>
<dbReference type="Pfam" id="PF03372">
    <property type="entry name" value="Exo_endo_phos"/>
    <property type="match status" value="1"/>
</dbReference>
<feature type="compositionally biased region" description="Polar residues" evidence="22">
    <location>
        <begin position="175"/>
        <end position="186"/>
    </location>
</feature>
<dbReference type="FunFam" id="3.60.10.10:FF:000037">
    <property type="entry name" value="Glucose-repressible alcohol dehydrogenase transcriptional effector"/>
    <property type="match status" value="1"/>
</dbReference>
<evidence type="ECO:0000256" key="6">
    <source>
        <dbReference type="ARBA" id="ARBA00012161"/>
    </source>
</evidence>
<dbReference type="InterPro" id="IPR036691">
    <property type="entry name" value="Endo/exonu/phosph_ase_sf"/>
</dbReference>
<evidence type="ECO:0000313" key="24">
    <source>
        <dbReference type="EMBL" id="TPX30834.1"/>
    </source>
</evidence>
<evidence type="ECO:0000256" key="8">
    <source>
        <dbReference type="ARBA" id="ARBA00022614"/>
    </source>
</evidence>
<dbReference type="SUPFAM" id="SSF56219">
    <property type="entry name" value="DNase I-like"/>
    <property type="match status" value="1"/>
</dbReference>
<organism evidence="24 25">
    <name type="scientific">Synchytrium microbalum</name>
    <dbReference type="NCBI Taxonomy" id="1806994"/>
    <lineage>
        <taxon>Eukaryota</taxon>
        <taxon>Fungi</taxon>
        <taxon>Fungi incertae sedis</taxon>
        <taxon>Chytridiomycota</taxon>
        <taxon>Chytridiomycota incertae sedis</taxon>
        <taxon>Chytridiomycetes</taxon>
        <taxon>Synchytriales</taxon>
        <taxon>Synchytriaceae</taxon>
        <taxon>Synchytrium</taxon>
    </lineage>
</organism>
<feature type="compositionally biased region" description="Basic and acidic residues" evidence="22">
    <location>
        <begin position="1"/>
        <end position="10"/>
    </location>
</feature>
<comment type="cofactor">
    <cofactor evidence="2">
        <name>Mg(2+)</name>
        <dbReference type="ChEBI" id="CHEBI:18420"/>
    </cofactor>
</comment>
<keyword evidence="8" id="KW-0433">Leucine-rich repeat</keyword>
<evidence type="ECO:0000256" key="21">
    <source>
        <dbReference type="ARBA" id="ARBA00033317"/>
    </source>
</evidence>
<keyword evidence="17" id="KW-0539">Nucleus</keyword>
<dbReference type="InterPro" id="IPR001611">
    <property type="entry name" value="Leu-rich_rpt"/>
</dbReference>
<dbReference type="Gene3D" id="3.60.10.10">
    <property type="entry name" value="Endonuclease/exonuclease/phosphatase"/>
    <property type="match status" value="1"/>
</dbReference>
<feature type="compositionally biased region" description="Low complexity" evidence="22">
    <location>
        <begin position="165"/>
        <end position="174"/>
    </location>
</feature>
<keyword evidence="11" id="KW-0677">Repeat</keyword>
<dbReference type="Pfam" id="PF00560">
    <property type="entry name" value="LRR_1"/>
    <property type="match status" value="2"/>
</dbReference>
<dbReference type="InterPro" id="IPR032675">
    <property type="entry name" value="LRR_dom_sf"/>
</dbReference>
<evidence type="ECO:0000256" key="7">
    <source>
        <dbReference type="ARBA" id="ARBA00022490"/>
    </source>
</evidence>
<keyword evidence="25" id="KW-1185">Reference proteome</keyword>
<feature type="compositionally biased region" description="Polar residues" evidence="22">
    <location>
        <begin position="53"/>
        <end position="71"/>
    </location>
</feature>
<evidence type="ECO:0000256" key="1">
    <source>
        <dbReference type="ARBA" id="ARBA00001663"/>
    </source>
</evidence>
<evidence type="ECO:0000256" key="19">
    <source>
        <dbReference type="ARBA" id="ARBA00030493"/>
    </source>
</evidence>
<dbReference type="Gene3D" id="3.80.10.10">
    <property type="entry name" value="Ribonuclease Inhibitor"/>
    <property type="match status" value="1"/>
</dbReference>
<dbReference type="STRING" id="1806994.A0A507BYG0"/>
<dbReference type="OrthoDB" id="428734at2759"/>
<dbReference type="PROSITE" id="PS51450">
    <property type="entry name" value="LRR"/>
    <property type="match status" value="1"/>
</dbReference>
<dbReference type="InterPro" id="IPR005135">
    <property type="entry name" value="Endo/exonuclease/phosphatase"/>
</dbReference>
<dbReference type="RefSeq" id="XP_031022405.1">
    <property type="nucleotide sequence ID" value="XM_031171630.1"/>
</dbReference>
<evidence type="ECO:0000256" key="2">
    <source>
        <dbReference type="ARBA" id="ARBA00001946"/>
    </source>
</evidence>
<comment type="caution">
    <text evidence="24">The sequence shown here is derived from an EMBL/GenBank/DDBJ whole genome shotgun (WGS) entry which is preliminary data.</text>
</comment>
<feature type="compositionally biased region" description="Polar residues" evidence="22">
    <location>
        <begin position="115"/>
        <end position="133"/>
    </location>
</feature>
<keyword evidence="15" id="KW-0805">Transcription regulation</keyword>
<dbReference type="PANTHER" id="PTHR12121:SF100">
    <property type="entry name" value="POLY(A)-SPECIFIC RIBONUCLEASE"/>
    <property type="match status" value="1"/>
</dbReference>
<evidence type="ECO:0000256" key="12">
    <source>
        <dbReference type="ARBA" id="ARBA00022801"/>
    </source>
</evidence>
<evidence type="ECO:0000313" key="25">
    <source>
        <dbReference type="Proteomes" id="UP000319731"/>
    </source>
</evidence>
<dbReference type="CDD" id="cd09097">
    <property type="entry name" value="Deadenylase_CCR4"/>
    <property type="match status" value="1"/>
</dbReference>
<keyword evidence="7" id="KW-0963">Cytoplasm</keyword>
<keyword evidence="10" id="KW-0479">Metal-binding</keyword>
<feature type="compositionally biased region" description="Low complexity" evidence="22">
    <location>
        <begin position="95"/>
        <end position="109"/>
    </location>
</feature>
<evidence type="ECO:0000256" key="20">
    <source>
        <dbReference type="ARBA" id="ARBA00031469"/>
    </source>
</evidence>
<dbReference type="SUPFAM" id="SSF52058">
    <property type="entry name" value="L domain-like"/>
    <property type="match status" value="1"/>
</dbReference>
<comment type="subcellular location">
    <subcellularLocation>
        <location evidence="4">Cytoplasm</location>
    </subcellularLocation>
    <subcellularLocation>
        <location evidence="3">Nucleus</location>
    </subcellularLocation>
</comment>
<proteinExistence type="inferred from homology"/>
<evidence type="ECO:0000256" key="11">
    <source>
        <dbReference type="ARBA" id="ARBA00022737"/>
    </source>
</evidence>
<name>A0A507BYG0_9FUNG</name>